<evidence type="ECO:0000313" key="1">
    <source>
        <dbReference type="EMBL" id="GGQ35429.1"/>
    </source>
</evidence>
<organism evidence="1 2">
    <name type="scientific">Streptosporangium pseudovulgare</name>
    <dbReference type="NCBI Taxonomy" id="35765"/>
    <lineage>
        <taxon>Bacteria</taxon>
        <taxon>Bacillati</taxon>
        <taxon>Actinomycetota</taxon>
        <taxon>Actinomycetes</taxon>
        <taxon>Streptosporangiales</taxon>
        <taxon>Streptosporangiaceae</taxon>
        <taxon>Streptosporangium</taxon>
    </lineage>
</organism>
<keyword evidence="2" id="KW-1185">Reference proteome</keyword>
<evidence type="ECO:0000313" key="2">
    <source>
        <dbReference type="Proteomes" id="UP000611554"/>
    </source>
</evidence>
<protein>
    <submittedName>
        <fullName evidence="1">Uncharacterized protein</fullName>
    </submittedName>
</protein>
<comment type="caution">
    <text evidence="1">The sequence shown here is derived from an EMBL/GenBank/DDBJ whole genome shotgun (WGS) entry which is preliminary data.</text>
</comment>
<name>A0ABQ2RLL6_9ACTN</name>
<reference evidence="2" key="1">
    <citation type="journal article" date="2019" name="Int. J. Syst. Evol. Microbiol.">
        <title>The Global Catalogue of Microorganisms (GCM) 10K type strain sequencing project: providing services to taxonomists for standard genome sequencing and annotation.</title>
        <authorList>
            <consortium name="The Broad Institute Genomics Platform"/>
            <consortium name="The Broad Institute Genome Sequencing Center for Infectious Disease"/>
            <person name="Wu L."/>
            <person name="Ma J."/>
        </authorList>
    </citation>
    <scope>NUCLEOTIDE SEQUENCE [LARGE SCALE GENOMIC DNA]</scope>
    <source>
        <strain evidence="2">JCM 3115</strain>
    </source>
</reference>
<dbReference type="EMBL" id="BMQJ01000041">
    <property type="protein sequence ID" value="GGQ35429.1"/>
    <property type="molecule type" value="Genomic_DNA"/>
</dbReference>
<accession>A0ABQ2RLL6</accession>
<sequence>MRSEFVSSIAPGTGNTTVWGRCWNNGNRTGEARLVYWSENALNNGSRQHSTGWKKIK</sequence>
<gene>
    <name evidence="1" type="ORF">GCM10010140_76770</name>
</gene>
<proteinExistence type="predicted"/>
<dbReference type="Proteomes" id="UP000611554">
    <property type="component" value="Unassembled WGS sequence"/>
</dbReference>
<dbReference type="RefSeq" id="WP_189251316.1">
    <property type="nucleotide sequence ID" value="NZ_BMQJ01000041.1"/>
</dbReference>